<dbReference type="EMBL" id="JASMQC010000005">
    <property type="protein sequence ID" value="KAK1944929.1"/>
    <property type="molecule type" value="Genomic_DNA"/>
</dbReference>
<dbReference type="Gene3D" id="3.30.70.660">
    <property type="entry name" value="Pseudouridine synthase I, catalytic domain, C-terminal subdomain"/>
    <property type="match status" value="1"/>
</dbReference>
<dbReference type="InterPro" id="IPR020095">
    <property type="entry name" value="PsdUridine_synth_TruA_C"/>
</dbReference>
<dbReference type="Gene3D" id="3.30.70.580">
    <property type="entry name" value="Pseudouridine synthase I, catalytic domain, N-terminal subdomain"/>
    <property type="match status" value="1"/>
</dbReference>
<evidence type="ECO:0000313" key="16">
    <source>
        <dbReference type="EMBL" id="KAK1944929.1"/>
    </source>
</evidence>
<reference evidence="16" key="1">
    <citation type="submission" date="2023-08" db="EMBL/GenBank/DDBJ databases">
        <title>Reference Genome Resource for the Citrus Pathogen Phytophthora citrophthora.</title>
        <authorList>
            <person name="Moller H."/>
            <person name="Coetzee B."/>
            <person name="Rose L.J."/>
            <person name="Van Niekerk J.M."/>
        </authorList>
    </citation>
    <scope>NUCLEOTIDE SEQUENCE</scope>
    <source>
        <strain evidence="16">STE-U-9442</strain>
    </source>
</reference>
<dbReference type="InterPro" id="IPR020097">
    <property type="entry name" value="PsdUridine_synth_TruA_a/b_dom"/>
</dbReference>
<dbReference type="InterPro" id="IPR020094">
    <property type="entry name" value="TruA/RsuA/RluB/E/F_N"/>
</dbReference>
<comment type="cofactor">
    <cofactor evidence="1">
        <name>[4Fe-4S] cluster</name>
        <dbReference type="ChEBI" id="CHEBI:49883"/>
    </cofactor>
</comment>
<evidence type="ECO:0000256" key="12">
    <source>
        <dbReference type="ARBA" id="ARBA00023235"/>
    </source>
</evidence>
<name>A0AAD9GUN1_9STRA</name>
<gene>
    <name evidence="16" type="ORF">P3T76_003462</name>
</gene>
<keyword evidence="9" id="KW-0408">Iron</keyword>
<evidence type="ECO:0000256" key="13">
    <source>
        <dbReference type="SAM" id="MobiDB-lite"/>
    </source>
</evidence>
<feature type="region of interest" description="Disordered" evidence="13">
    <location>
        <begin position="429"/>
        <end position="456"/>
    </location>
</feature>
<protein>
    <submittedName>
        <fullName evidence="16">tRNA pseudouridine(38/39) synthase</fullName>
    </submittedName>
</protein>
<evidence type="ECO:0000256" key="3">
    <source>
        <dbReference type="ARBA" id="ARBA00010564"/>
    </source>
</evidence>
<organism evidence="16 17">
    <name type="scientific">Phytophthora citrophthora</name>
    <dbReference type="NCBI Taxonomy" id="4793"/>
    <lineage>
        <taxon>Eukaryota</taxon>
        <taxon>Sar</taxon>
        <taxon>Stramenopiles</taxon>
        <taxon>Oomycota</taxon>
        <taxon>Peronosporomycetes</taxon>
        <taxon>Peronosporales</taxon>
        <taxon>Peronosporaceae</taxon>
        <taxon>Phytophthora</taxon>
    </lineage>
</organism>
<dbReference type="GO" id="GO:0006270">
    <property type="term" value="P:DNA replication initiation"/>
    <property type="evidence" value="ECO:0007669"/>
    <property type="project" value="TreeGrafter"/>
</dbReference>
<dbReference type="AlphaFoldDB" id="A0AAD9GUN1"/>
<dbReference type="CDD" id="cd07322">
    <property type="entry name" value="PriL_PriS_Eukaryotic"/>
    <property type="match status" value="1"/>
</dbReference>
<dbReference type="NCBIfam" id="TIGR00071">
    <property type="entry name" value="hisT_truA"/>
    <property type="match status" value="1"/>
</dbReference>
<dbReference type="GO" id="GO:0006269">
    <property type="term" value="P:DNA replication, synthesis of primer"/>
    <property type="evidence" value="ECO:0007669"/>
    <property type="project" value="UniProtKB-KW"/>
</dbReference>
<dbReference type="PANTHER" id="PTHR10537:SF3">
    <property type="entry name" value="DNA PRIMASE LARGE SUBUNIT"/>
    <property type="match status" value="1"/>
</dbReference>
<dbReference type="GO" id="GO:0046872">
    <property type="term" value="F:metal ion binding"/>
    <property type="evidence" value="ECO:0007669"/>
    <property type="project" value="UniProtKB-KW"/>
</dbReference>
<dbReference type="InterPro" id="IPR016558">
    <property type="entry name" value="DNA_primase_lsu_euk"/>
</dbReference>
<dbReference type="InterPro" id="IPR058560">
    <property type="entry name" value="DNA_primase_C"/>
</dbReference>
<keyword evidence="6" id="KW-0819">tRNA processing</keyword>
<evidence type="ECO:0000256" key="5">
    <source>
        <dbReference type="ARBA" id="ARBA00022515"/>
    </source>
</evidence>
<evidence type="ECO:0000256" key="4">
    <source>
        <dbReference type="ARBA" id="ARBA00022485"/>
    </source>
</evidence>
<dbReference type="GO" id="GO:0003723">
    <property type="term" value="F:RNA binding"/>
    <property type="evidence" value="ECO:0007669"/>
    <property type="project" value="InterPro"/>
</dbReference>
<dbReference type="InterPro" id="IPR020103">
    <property type="entry name" value="PsdUridine_synth_cat_dom_sf"/>
</dbReference>
<keyword evidence="11" id="KW-0238">DNA-binding</keyword>
<feature type="region of interest" description="Disordered" evidence="13">
    <location>
        <begin position="497"/>
        <end position="542"/>
    </location>
</feature>
<feature type="region of interest" description="Disordered" evidence="13">
    <location>
        <begin position="927"/>
        <end position="987"/>
    </location>
</feature>
<feature type="domain" description="Pseudouridine synthase I TruA alpha/beta" evidence="14">
    <location>
        <begin position="713"/>
        <end position="825"/>
    </location>
</feature>
<evidence type="ECO:0000256" key="10">
    <source>
        <dbReference type="ARBA" id="ARBA00023014"/>
    </source>
</evidence>
<keyword evidence="8" id="KW-0479">Metal-binding</keyword>
<evidence type="ECO:0000256" key="6">
    <source>
        <dbReference type="ARBA" id="ARBA00022694"/>
    </source>
</evidence>
<accession>A0AAD9GUN1</accession>
<dbReference type="GO" id="GO:0005658">
    <property type="term" value="C:alpha DNA polymerase:primase complex"/>
    <property type="evidence" value="ECO:0007669"/>
    <property type="project" value="TreeGrafter"/>
</dbReference>
<feature type="compositionally biased region" description="Basic and acidic residues" evidence="13">
    <location>
        <begin position="510"/>
        <end position="521"/>
    </location>
</feature>
<feature type="region of interest" description="Disordered" evidence="13">
    <location>
        <begin position="393"/>
        <end position="415"/>
    </location>
</feature>
<dbReference type="PANTHER" id="PTHR10537">
    <property type="entry name" value="DNA PRIMASE LARGE SUBUNIT"/>
    <property type="match status" value="1"/>
</dbReference>
<evidence type="ECO:0000256" key="7">
    <source>
        <dbReference type="ARBA" id="ARBA00022705"/>
    </source>
</evidence>
<evidence type="ECO:0000256" key="11">
    <source>
        <dbReference type="ARBA" id="ARBA00023125"/>
    </source>
</evidence>
<keyword evidence="17" id="KW-1185">Reference proteome</keyword>
<dbReference type="Pfam" id="PF26466">
    <property type="entry name" value="DNA_primase_lrg_N"/>
    <property type="match status" value="1"/>
</dbReference>
<comment type="similarity">
    <text evidence="3">Belongs to the eukaryotic-type primase large subunit family.</text>
</comment>
<dbReference type="GO" id="GO:0001522">
    <property type="term" value="P:pseudouridine synthesis"/>
    <property type="evidence" value="ECO:0007669"/>
    <property type="project" value="InterPro"/>
</dbReference>
<dbReference type="Gene3D" id="1.20.930.80">
    <property type="match status" value="1"/>
</dbReference>
<comment type="caution">
    <text evidence="16">The sequence shown here is derived from an EMBL/GenBank/DDBJ whole genome shotgun (WGS) entry which is preliminary data.</text>
</comment>
<evidence type="ECO:0000259" key="15">
    <source>
        <dbReference type="Pfam" id="PF04104"/>
    </source>
</evidence>
<keyword evidence="7" id="KW-0235">DNA replication</keyword>
<dbReference type="GO" id="GO:0008033">
    <property type="term" value="P:tRNA processing"/>
    <property type="evidence" value="ECO:0007669"/>
    <property type="project" value="UniProtKB-KW"/>
</dbReference>
<keyword evidence="10" id="KW-0411">Iron-sulfur</keyword>
<feature type="compositionally biased region" description="Basic and acidic residues" evidence="13">
    <location>
        <begin position="932"/>
        <end position="944"/>
    </location>
</feature>
<dbReference type="InterPro" id="IPR001406">
    <property type="entry name" value="PsdUridine_synth_TruA"/>
</dbReference>
<dbReference type="FunFam" id="3.30.70.580:FF:000007">
    <property type="entry name" value="tRNA pseudouridine synthase"/>
    <property type="match status" value="1"/>
</dbReference>
<keyword evidence="12" id="KW-0413">Isomerase</keyword>
<comment type="similarity">
    <text evidence="2">Belongs to the tRNA pseudouridine synthase TruA family.</text>
</comment>
<dbReference type="Pfam" id="PF04104">
    <property type="entry name" value="DNA_primase_lrg"/>
    <property type="match status" value="1"/>
</dbReference>
<keyword evidence="5" id="KW-0639">Primosome</keyword>
<evidence type="ECO:0000256" key="9">
    <source>
        <dbReference type="ARBA" id="ARBA00023004"/>
    </source>
</evidence>
<keyword evidence="4" id="KW-0004">4Fe-4S</keyword>
<dbReference type="Pfam" id="PF01416">
    <property type="entry name" value="PseudoU_synth_1"/>
    <property type="match status" value="1"/>
</dbReference>
<evidence type="ECO:0000256" key="8">
    <source>
        <dbReference type="ARBA" id="ARBA00022723"/>
    </source>
</evidence>
<evidence type="ECO:0000313" key="17">
    <source>
        <dbReference type="Proteomes" id="UP001259832"/>
    </source>
</evidence>
<dbReference type="HAMAP" id="MF_00171">
    <property type="entry name" value="TruA"/>
    <property type="match status" value="1"/>
</dbReference>
<evidence type="ECO:0000256" key="1">
    <source>
        <dbReference type="ARBA" id="ARBA00001966"/>
    </source>
</evidence>
<dbReference type="GO" id="GO:0003677">
    <property type="term" value="F:DNA binding"/>
    <property type="evidence" value="ECO:0007669"/>
    <property type="project" value="UniProtKB-KW"/>
</dbReference>
<dbReference type="Proteomes" id="UP001259832">
    <property type="component" value="Unassembled WGS sequence"/>
</dbReference>
<dbReference type="GO" id="GO:0051539">
    <property type="term" value="F:4 iron, 4 sulfur cluster binding"/>
    <property type="evidence" value="ECO:0007669"/>
    <property type="project" value="UniProtKB-KW"/>
</dbReference>
<sequence length="987" mass="111223">MAATTSLSFYCVAPQQPVALDDFQELGHKRVRLLSRASTRWMPKSAHTPAVIDEAEFQVLAAGTQSDIISHYALLLAFCRVSSGWNWLTTAEAKLFSVRLSKLPPYTAVTLLASEGIQYELLNEDSPDIDITQKGIYRVPFSEAPALVKHREVVIHDGFCLVPLRKMGVVAVYHFEKYLEKHLRDLQCAIPAQRPEIERLTPILSGFVREARVLTGSEGSMMKKTGRPTLDVAKVDQVAEKHFPLCMKHLHRKFRENHHLKYDGRVQYRLFLKGAGFSVHECIQFFRAEFIKSVSATKFDKEYTYHIRHSYGLEGSRIDYAPPNCEHIISGSAPSHGQYHGCPFKHWGRPALQEELRRHGLSLQTAMEITQQVSAGNYQSACRSFFDATHPSSTSTAQLTLNRGHPGQQDNSSHQTSIVMHPNAYLDASRSSELDGNESSAAASSSPPRDLGSLSTSNAASSQLLAILHELRNSVGPKVVNNAIAKVMRIPVEKLGLNAPSDGRKKTKKEKQLLKQQKNDAKAAGNESGANQPQKKKKKREFNMSNYTIRAVAVKFLYLGEKYAGFARQDHMPETVERYLLEALVRSKLIESVDDAGYSRCGRTDRGVSAFGQVVALRMRSNLPATAELLSASSIDDVRPGEKFQVRLASGEEKTLTEVDYASHINRALPADIRVYSVASCRPEFSARFDCKARMYRYFFVKRDLDIEKMRAAAQHLVGKHDFRNFCRIDPNCHVYERNVQSFEIKECPGQHADDPSQQMYRCEVFGRAFLWHQVRCMVEILFLIGSGREEPSIIPQLLDIAQTPRKPQYDMASDLPLVLHECYFADPDDAEDSGPRFEYTPLALLQVHAQLTEMWEQRSVQAAMLRSHLDALEAFQVDAKLVVNDLDHYAPKLEELMRAQNLLTDESGAVKWKDVSPLLPLSKKRKTLPLAKRDTGHSVDERKRKAQERKRRREEEEESAMQAAKEVKTENGVHGSTHEVATATLP</sequence>
<evidence type="ECO:0000259" key="14">
    <source>
        <dbReference type="Pfam" id="PF01416"/>
    </source>
</evidence>
<dbReference type="InterPro" id="IPR007238">
    <property type="entry name" value="DNA_primase_lsu_euk/arc"/>
</dbReference>
<feature type="domain" description="DNA primase large subunit C-terminal" evidence="15">
    <location>
        <begin position="236"/>
        <end position="425"/>
    </location>
</feature>
<dbReference type="GO" id="GO:0009982">
    <property type="term" value="F:pseudouridine synthase activity"/>
    <property type="evidence" value="ECO:0007669"/>
    <property type="project" value="InterPro"/>
</dbReference>
<dbReference type="SUPFAM" id="SSF55120">
    <property type="entry name" value="Pseudouridine synthase"/>
    <property type="match status" value="1"/>
</dbReference>
<evidence type="ECO:0000256" key="2">
    <source>
        <dbReference type="ARBA" id="ARBA00009375"/>
    </source>
</evidence>
<proteinExistence type="inferred from homology"/>